<feature type="active site" description="Proton acceptor" evidence="4">
    <location>
        <position position="166"/>
    </location>
</feature>
<evidence type="ECO:0000259" key="5">
    <source>
        <dbReference type="PROSITE" id="PS51635"/>
    </source>
</evidence>
<dbReference type="EMBL" id="JAGGLB010000032">
    <property type="protein sequence ID" value="MBP1995295.1"/>
    <property type="molecule type" value="Genomic_DNA"/>
</dbReference>
<keyword evidence="1 4" id="KW-0378">Hydrolase</keyword>
<evidence type="ECO:0000256" key="2">
    <source>
        <dbReference type="ARBA" id="ARBA00022963"/>
    </source>
</evidence>
<dbReference type="Proteomes" id="UP001519287">
    <property type="component" value="Unassembled WGS sequence"/>
</dbReference>
<feature type="domain" description="PNPLA" evidence="5">
    <location>
        <begin position="12"/>
        <end position="179"/>
    </location>
</feature>
<evidence type="ECO:0000256" key="3">
    <source>
        <dbReference type="ARBA" id="ARBA00023098"/>
    </source>
</evidence>
<keyword evidence="2 4" id="KW-0442">Lipid degradation</keyword>
<protein>
    <submittedName>
        <fullName evidence="6">Patatin/cPLA2 family phospholipase</fullName>
    </submittedName>
</protein>
<gene>
    <name evidence="6" type="ORF">J2Z66_006937</name>
</gene>
<evidence type="ECO:0000313" key="7">
    <source>
        <dbReference type="Proteomes" id="UP001519287"/>
    </source>
</evidence>
<proteinExistence type="predicted"/>
<dbReference type="PROSITE" id="PS51635">
    <property type="entry name" value="PNPLA"/>
    <property type="match status" value="1"/>
</dbReference>
<dbReference type="InterPro" id="IPR037483">
    <property type="entry name" value="YjjU-like"/>
</dbReference>
<dbReference type="CDD" id="cd07208">
    <property type="entry name" value="Pat_hypo_Ecoli_yjju_like"/>
    <property type="match status" value="1"/>
</dbReference>
<sequence>MRTKENLDGVGLVLEGGGMRGVYTAGVLDYFLDQEWHFPYVVGVSAGALSATSYISRQRGRNKKITIDYVRDARYLSYRNWIWQKSMFGMDFIFNQLPNVLEPFDFQAFYKSPQKFAIGTMDAYTGEPIYFMKHDWLEGIMPILQASSSLPFVAQPVQFQGRTLFDGGLVDPIPINKSLLDGNKRHVIILTKELGYRKTPFKQKWFVQSVYPKFKGLAEVLMNRSVIYNNTLETIERLEKEGKAFVIRPSNALKISRVEKNVSKLQLLYDLGFKDAEREGQRLREWLIENN</sequence>
<keyword evidence="7" id="KW-1185">Reference proteome</keyword>
<reference evidence="6 7" key="1">
    <citation type="submission" date="2021-03" db="EMBL/GenBank/DDBJ databases">
        <title>Genomic Encyclopedia of Type Strains, Phase IV (KMG-IV): sequencing the most valuable type-strain genomes for metagenomic binning, comparative biology and taxonomic classification.</title>
        <authorList>
            <person name="Goeker M."/>
        </authorList>
    </citation>
    <scope>NUCLEOTIDE SEQUENCE [LARGE SCALE GENOMIC DNA]</scope>
    <source>
        <strain evidence="6 7">DSM 26048</strain>
    </source>
</reference>
<evidence type="ECO:0000313" key="6">
    <source>
        <dbReference type="EMBL" id="MBP1995295.1"/>
    </source>
</evidence>
<keyword evidence="3 4" id="KW-0443">Lipid metabolism</keyword>
<feature type="short sequence motif" description="GXGXXG" evidence="4">
    <location>
        <begin position="16"/>
        <end position="21"/>
    </location>
</feature>
<feature type="short sequence motif" description="DGA/G" evidence="4">
    <location>
        <begin position="166"/>
        <end position="168"/>
    </location>
</feature>
<evidence type="ECO:0000256" key="4">
    <source>
        <dbReference type="PROSITE-ProRule" id="PRU01161"/>
    </source>
</evidence>
<organism evidence="6 7">
    <name type="scientific">Paenibacillus eucommiae</name>
    <dbReference type="NCBI Taxonomy" id="1355755"/>
    <lineage>
        <taxon>Bacteria</taxon>
        <taxon>Bacillati</taxon>
        <taxon>Bacillota</taxon>
        <taxon>Bacilli</taxon>
        <taxon>Bacillales</taxon>
        <taxon>Paenibacillaceae</taxon>
        <taxon>Paenibacillus</taxon>
    </lineage>
</organism>
<dbReference type="Pfam" id="PF19890">
    <property type="entry name" value="DUF6363"/>
    <property type="match status" value="1"/>
</dbReference>
<dbReference type="PANTHER" id="PTHR14226">
    <property type="entry name" value="NEUROPATHY TARGET ESTERASE/SWISS CHEESE D.MELANOGASTER"/>
    <property type="match status" value="1"/>
</dbReference>
<dbReference type="InterPro" id="IPR045943">
    <property type="entry name" value="DUF6363"/>
</dbReference>
<accession>A0ABS4J669</accession>
<dbReference type="RefSeq" id="WP_245376031.1">
    <property type="nucleotide sequence ID" value="NZ_JAGGLB010000032.1"/>
</dbReference>
<dbReference type="InterPro" id="IPR002641">
    <property type="entry name" value="PNPLA_dom"/>
</dbReference>
<dbReference type="Pfam" id="PF01734">
    <property type="entry name" value="Patatin"/>
    <property type="match status" value="1"/>
</dbReference>
<dbReference type="InterPro" id="IPR016035">
    <property type="entry name" value="Acyl_Trfase/lysoPLipase"/>
</dbReference>
<dbReference type="SUPFAM" id="SSF52151">
    <property type="entry name" value="FabD/lysophospholipase-like"/>
    <property type="match status" value="1"/>
</dbReference>
<evidence type="ECO:0000256" key="1">
    <source>
        <dbReference type="ARBA" id="ARBA00022801"/>
    </source>
</evidence>
<dbReference type="InterPro" id="IPR050301">
    <property type="entry name" value="NTE"/>
</dbReference>
<comment type="caution">
    <text evidence="6">The sequence shown here is derived from an EMBL/GenBank/DDBJ whole genome shotgun (WGS) entry which is preliminary data.</text>
</comment>
<dbReference type="PANTHER" id="PTHR14226:SF25">
    <property type="entry name" value="PHOSPHOESTERASE"/>
    <property type="match status" value="1"/>
</dbReference>
<feature type="short sequence motif" description="GXSXG" evidence="4">
    <location>
        <begin position="43"/>
        <end position="47"/>
    </location>
</feature>
<dbReference type="Gene3D" id="3.40.1090.10">
    <property type="entry name" value="Cytosolic phospholipase A2 catalytic domain"/>
    <property type="match status" value="2"/>
</dbReference>
<feature type="active site" description="Nucleophile" evidence="4">
    <location>
        <position position="45"/>
    </location>
</feature>
<name>A0ABS4J669_9BACL</name>